<keyword evidence="3" id="KW-1185">Reference proteome</keyword>
<reference evidence="2" key="1">
    <citation type="submission" date="2013-08" db="EMBL/GenBank/DDBJ databases">
        <authorList>
            <person name="Durkin A.S."/>
            <person name="Haft D.R."/>
            <person name="McCorrison J."/>
            <person name="Torralba M."/>
            <person name="Gillis M."/>
            <person name="Haft D.H."/>
            <person name="Methe B."/>
            <person name="Sutton G."/>
            <person name="Nelson K.E."/>
        </authorList>
    </citation>
    <scope>NUCLEOTIDE SEQUENCE [LARGE SCALE GENOMIC DNA]</scope>
    <source>
        <strain evidence="2">F0233</strain>
    </source>
</reference>
<feature type="transmembrane region" description="Helical" evidence="1">
    <location>
        <begin position="72"/>
        <end position="89"/>
    </location>
</feature>
<feature type="transmembrane region" description="Helical" evidence="1">
    <location>
        <begin position="95"/>
        <end position="117"/>
    </location>
</feature>
<proteinExistence type="predicted"/>
<name>U2Q1I6_9ACTN</name>
<gene>
    <name evidence="2" type="ORF">HMPREF0682_0312</name>
</gene>
<dbReference type="GeneID" id="95360087"/>
<comment type="caution">
    <text evidence="2">The sequence shown here is derived from an EMBL/GenBank/DDBJ whole genome shotgun (WGS) entry which is preliminary data.</text>
</comment>
<sequence length="198" mass="20830">MNTPSPVPVPVPHLPVTVHHALVFVAVVCAWIAVPRPTAPPGAWMWDVGGLVMAVFLVLARRRQPRIDDRDLDRILGSGGLLTAAWIVVEWDVSGHPFASGAAATALALGCMFWTLGTRETCWALPAAPAPLLGAVPALGSVPAGTVGLVLCLLVAAVTLIRRGPAPQEQLDPIHSLRLIVPALAALAVLLLARGWFR</sequence>
<dbReference type="Proteomes" id="UP000017052">
    <property type="component" value="Unassembled WGS sequence"/>
</dbReference>
<dbReference type="RefSeq" id="WP_021798778.1">
    <property type="nucleotide sequence ID" value="NZ_ACVN02000313.1"/>
</dbReference>
<keyword evidence="1" id="KW-0472">Membrane</keyword>
<dbReference type="AlphaFoldDB" id="U2Q1I6"/>
<protein>
    <submittedName>
        <fullName evidence="2">Membrane protein</fullName>
    </submittedName>
</protein>
<keyword evidence="1" id="KW-1133">Transmembrane helix</keyword>
<accession>U2Q1I6</accession>
<evidence type="ECO:0000313" key="2">
    <source>
        <dbReference type="EMBL" id="ERK50206.1"/>
    </source>
</evidence>
<keyword evidence="1" id="KW-0812">Transmembrane</keyword>
<evidence type="ECO:0000313" key="3">
    <source>
        <dbReference type="Proteomes" id="UP000017052"/>
    </source>
</evidence>
<organism evidence="2 3">
    <name type="scientific">Propionibacterium acidifaciens F0233</name>
    <dbReference type="NCBI Taxonomy" id="553198"/>
    <lineage>
        <taxon>Bacteria</taxon>
        <taxon>Bacillati</taxon>
        <taxon>Actinomycetota</taxon>
        <taxon>Actinomycetes</taxon>
        <taxon>Propionibacteriales</taxon>
        <taxon>Propionibacteriaceae</taxon>
        <taxon>Propionibacterium</taxon>
    </lineage>
</organism>
<dbReference type="EMBL" id="ACVN02000313">
    <property type="protein sequence ID" value="ERK50206.1"/>
    <property type="molecule type" value="Genomic_DNA"/>
</dbReference>
<evidence type="ECO:0000256" key="1">
    <source>
        <dbReference type="SAM" id="Phobius"/>
    </source>
</evidence>
<feature type="transmembrane region" description="Helical" evidence="1">
    <location>
        <begin position="43"/>
        <end position="60"/>
    </location>
</feature>
<feature type="transmembrane region" description="Helical" evidence="1">
    <location>
        <begin position="179"/>
        <end position="197"/>
    </location>
</feature>
<feature type="transmembrane region" description="Helical" evidence="1">
    <location>
        <begin position="138"/>
        <end position="159"/>
    </location>
</feature>